<dbReference type="AlphaFoldDB" id="A0AAP0LBJ8"/>
<accession>A0AAP0LBJ8</accession>
<organism evidence="1 2">
    <name type="scientific">Stephania yunnanensis</name>
    <dbReference type="NCBI Taxonomy" id="152371"/>
    <lineage>
        <taxon>Eukaryota</taxon>
        <taxon>Viridiplantae</taxon>
        <taxon>Streptophyta</taxon>
        <taxon>Embryophyta</taxon>
        <taxon>Tracheophyta</taxon>
        <taxon>Spermatophyta</taxon>
        <taxon>Magnoliopsida</taxon>
        <taxon>Ranunculales</taxon>
        <taxon>Menispermaceae</taxon>
        <taxon>Menispermoideae</taxon>
        <taxon>Cissampelideae</taxon>
        <taxon>Stephania</taxon>
    </lineage>
</organism>
<proteinExistence type="predicted"/>
<name>A0AAP0LBJ8_9MAGN</name>
<evidence type="ECO:0000313" key="2">
    <source>
        <dbReference type="Proteomes" id="UP001420932"/>
    </source>
</evidence>
<dbReference type="EMBL" id="JBBNAF010000001">
    <property type="protein sequence ID" value="KAK9167976.1"/>
    <property type="molecule type" value="Genomic_DNA"/>
</dbReference>
<reference evidence="1 2" key="1">
    <citation type="submission" date="2024-01" db="EMBL/GenBank/DDBJ databases">
        <title>Genome assemblies of Stephania.</title>
        <authorList>
            <person name="Yang L."/>
        </authorList>
    </citation>
    <scope>NUCLEOTIDE SEQUENCE [LARGE SCALE GENOMIC DNA]</scope>
    <source>
        <strain evidence="1">YNDBR</strain>
        <tissue evidence="1">Leaf</tissue>
    </source>
</reference>
<sequence>MDDKAFFITRSNLEIGLHYNSSHARARSIKWKSAKMIQLRPHPACHPLSNPTTR</sequence>
<keyword evidence="2" id="KW-1185">Reference proteome</keyword>
<evidence type="ECO:0000313" key="1">
    <source>
        <dbReference type="EMBL" id="KAK9167976.1"/>
    </source>
</evidence>
<protein>
    <submittedName>
        <fullName evidence="1">Uncharacterized protein</fullName>
    </submittedName>
</protein>
<dbReference type="Proteomes" id="UP001420932">
    <property type="component" value="Unassembled WGS sequence"/>
</dbReference>
<gene>
    <name evidence="1" type="ORF">Syun_000116</name>
</gene>
<comment type="caution">
    <text evidence="1">The sequence shown here is derived from an EMBL/GenBank/DDBJ whole genome shotgun (WGS) entry which is preliminary data.</text>
</comment>